<gene>
    <name evidence="2" type="ORF">ACFF45_24930</name>
</gene>
<evidence type="ECO:0000259" key="1">
    <source>
        <dbReference type="Pfam" id="PF13577"/>
    </source>
</evidence>
<dbReference type="Pfam" id="PF13577">
    <property type="entry name" value="SnoaL_4"/>
    <property type="match status" value="1"/>
</dbReference>
<proteinExistence type="predicted"/>
<protein>
    <submittedName>
        <fullName evidence="2">Nuclear transport factor 2 family protein</fullName>
    </submittedName>
</protein>
<name>A0ABV5N7T4_9ACTN</name>
<organism evidence="2 3">
    <name type="scientific">Streptomyces cinereospinus</name>
    <dbReference type="NCBI Taxonomy" id="285561"/>
    <lineage>
        <taxon>Bacteria</taxon>
        <taxon>Bacillati</taxon>
        <taxon>Actinomycetota</taxon>
        <taxon>Actinomycetes</taxon>
        <taxon>Kitasatosporales</taxon>
        <taxon>Streptomycetaceae</taxon>
        <taxon>Streptomyces</taxon>
    </lineage>
</organism>
<accession>A0ABV5N7T4</accession>
<sequence length="195" mass="22449">MNAVSDITQLVLKERQGRDRGWWQQMHDSFHPDSTVTLSWFDGTGPEFTARSKDMYDSGLRPLHRLRPPVVHVDGNRAVVELPAAVSANFLIDGVEAQVVSHARLLYRAEDRGTGWRIQSLDSVYEQDTLAPVVPGTTLVIDQDLLATFRKPYRFLAYHITLDQRDVRDDLYADDRPDEVDALYRRLFTWLRAPR</sequence>
<dbReference type="Gene3D" id="3.10.450.50">
    <property type="match status" value="1"/>
</dbReference>
<dbReference type="InterPro" id="IPR037401">
    <property type="entry name" value="SnoaL-like"/>
</dbReference>
<dbReference type="RefSeq" id="WP_381348684.1">
    <property type="nucleotide sequence ID" value="NZ_JBHMCY010000055.1"/>
</dbReference>
<evidence type="ECO:0000313" key="2">
    <source>
        <dbReference type="EMBL" id="MFB9465864.1"/>
    </source>
</evidence>
<reference evidence="2 3" key="1">
    <citation type="submission" date="2024-09" db="EMBL/GenBank/DDBJ databases">
        <authorList>
            <person name="Sun Q."/>
            <person name="Mori K."/>
        </authorList>
    </citation>
    <scope>NUCLEOTIDE SEQUENCE [LARGE SCALE GENOMIC DNA]</scope>
    <source>
        <strain evidence="2 3">JCM 6917</strain>
    </source>
</reference>
<dbReference type="EMBL" id="JBHMCY010000055">
    <property type="protein sequence ID" value="MFB9465864.1"/>
    <property type="molecule type" value="Genomic_DNA"/>
</dbReference>
<dbReference type="SUPFAM" id="SSF54427">
    <property type="entry name" value="NTF2-like"/>
    <property type="match status" value="1"/>
</dbReference>
<feature type="domain" description="SnoaL-like" evidence="1">
    <location>
        <begin position="3"/>
        <end position="121"/>
    </location>
</feature>
<evidence type="ECO:0000313" key="3">
    <source>
        <dbReference type="Proteomes" id="UP001589709"/>
    </source>
</evidence>
<dbReference type="Proteomes" id="UP001589709">
    <property type="component" value="Unassembled WGS sequence"/>
</dbReference>
<comment type="caution">
    <text evidence="2">The sequence shown here is derived from an EMBL/GenBank/DDBJ whole genome shotgun (WGS) entry which is preliminary data.</text>
</comment>
<dbReference type="InterPro" id="IPR032710">
    <property type="entry name" value="NTF2-like_dom_sf"/>
</dbReference>
<keyword evidence="3" id="KW-1185">Reference proteome</keyword>